<reference evidence="6 7" key="1">
    <citation type="journal article" date="2020" name="Mol. Plant">
        <title>The Chromosome-Based Rubber Tree Genome Provides New Insights into Spurge Genome Evolution and Rubber Biosynthesis.</title>
        <authorList>
            <person name="Liu J."/>
            <person name="Shi C."/>
            <person name="Shi C.C."/>
            <person name="Li W."/>
            <person name="Zhang Q.J."/>
            <person name="Zhang Y."/>
            <person name="Li K."/>
            <person name="Lu H.F."/>
            <person name="Shi C."/>
            <person name="Zhu S.T."/>
            <person name="Xiao Z.Y."/>
            <person name="Nan H."/>
            <person name="Yue Y."/>
            <person name="Zhu X.G."/>
            <person name="Wu Y."/>
            <person name="Hong X.N."/>
            <person name="Fan G.Y."/>
            <person name="Tong Y."/>
            <person name="Zhang D."/>
            <person name="Mao C.L."/>
            <person name="Liu Y.L."/>
            <person name="Hao S.J."/>
            <person name="Liu W.Q."/>
            <person name="Lv M.Q."/>
            <person name="Zhang H.B."/>
            <person name="Liu Y."/>
            <person name="Hu-Tang G.R."/>
            <person name="Wang J.P."/>
            <person name="Wang J.H."/>
            <person name="Sun Y.H."/>
            <person name="Ni S.B."/>
            <person name="Chen W.B."/>
            <person name="Zhang X.C."/>
            <person name="Jiao Y.N."/>
            <person name="Eichler E.E."/>
            <person name="Li G.H."/>
            <person name="Liu X."/>
            <person name="Gao L.Z."/>
        </authorList>
    </citation>
    <scope>NUCLEOTIDE SEQUENCE [LARGE SCALE GENOMIC DNA]</scope>
    <source>
        <strain evidence="7">cv. GT1</strain>
        <tissue evidence="6">Leaf</tissue>
    </source>
</reference>
<dbReference type="GO" id="GO:0008270">
    <property type="term" value="F:zinc ion binding"/>
    <property type="evidence" value="ECO:0007669"/>
    <property type="project" value="InterPro"/>
</dbReference>
<dbReference type="SMART" id="SM01057">
    <property type="entry name" value="Carb_anhydrase"/>
    <property type="match status" value="1"/>
</dbReference>
<dbReference type="EMBL" id="JAAGAX010000008">
    <property type="protein sequence ID" value="KAF2308097.1"/>
    <property type="molecule type" value="Genomic_DNA"/>
</dbReference>
<accession>A0A6A6M5J0</accession>
<evidence type="ECO:0000256" key="4">
    <source>
        <dbReference type="ARBA" id="ARBA00048348"/>
    </source>
</evidence>
<name>A0A6A6M5J0_HEVBR</name>
<dbReference type="InterPro" id="IPR036398">
    <property type="entry name" value="CA_dom_sf"/>
</dbReference>
<comment type="subcellular location">
    <subcellularLocation>
        <location evidence="2">Plastid</location>
        <location evidence="2">Chloroplast stroma</location>
    </subcellularLocation>
</comment>
<organism evidence="6 7">
    <name type="scientific">Hevea brasiliensis</name>
    <name type="common">Para rubber tree</name>
    <name type="synonym">Siphonia brasiliensis</name>
    <dbReference type="NCBI Taxonomy" id="3981"/>
    <lineage>
        <taxon>Eukaryota</taxon>
        <taxon>Viridiplantae</taxon>
        <taxon>Streptophyta</taxon>
        <taxon>Embryophyta</taxon>
        <taxon>Tracheophyta</taxon>
        <taxon>Spermatophyta</taxon>
        <taxon>Magnoliopsida</taxon>
        <taxon>eudicotyledons</taxon>
        <taxon>Gunneridae</taxon>
        <taxon>Pentapetalae</taxon>
        <taxon>rosids</taxon>
        <taxon>fabids</taxon>
        <taxon>Malpighiales</taxon>
        <taxon>Euphorbiaceae</taxon>
        <taxon>Crotonoideae</taxon>
        <taxon>Micrandreae</taxon>
        <taxon>Hevea</taxon>
    </lineage>
</organism>
<comment type="similarity">
    <text evidence="3">Belongs to the alpha-class carbonic anhydrase family.</text>
</comment>
<sequence length="227" mass="25516">MGCGDLGPEGEKTPYSYIEATGRGPSKWGQLNPNWTACGNGRKQSPIDLRLQDVEFLPTLGDLQIQYEPAAATIKSQGHDIEVSWKGNAGNIIIHGDHYNLIQCHWHIPTEHAINGRRYNLELHIVHQNSHGAFAVIGILYKYGPPDPFLSRLMPFIKTVTKEEKDLGIISPRDIGFWSRSYFRYNGSLTTPPCTEGVLWTVFQEVREVSVKQVEALRNAVDYNKIG</sequence>
<keyword evidence="7" id="KW-1185">Reference proteome</keyword>
<comment type="function">
    <text evidence="1">Reversible hydration of carbon dioxide.</text>
</comment>
<dbReference type="Pfam" id="PF00194">
    <property type="entry name" value="Carb_anhydrase"/>
    <property type="match status" value="1"/>
</dbReference>
<dbReference type="PROSITE" id="PS51144">
    <property type="entry name" value="ALPHA_CA_2"/>
    <property type="match status" value="1"/>
</dbReference>
<dbReference type="PANTHER" id="PTHR18952">
    <property type="entry name" value="CARBONIC ANHYDRASE"/>
    <property type="match status" value="1"/>
</dbReference>
<dbReference type="GO" id="GO:0004089">
    <property type="term" value="F:carbonate dehydratase activity"/>
    <property type="evidence" value="ECO:0007669"/>
    <property type="project" value="UniProtKB-EC"/>
</dbReference>
<feature type="domain" description="Alpha-carbonic anhydrase" evidence="5">
    <location>
        <begin position="13"/>
        <end position="227"/>
    </location>
</feature>
<dbReference type="InterPro" id="IPR023561">
    <property type="entry name" value="Carbonic_anhydrase_a-class"/>
</dbReference>
<protein>
    <recommendedName>
        <fullName evidence="5">Alpha-carbonic anhydrase domain-containing protein</fullName>
    </recommendedName>
</protein>
<evidence type="ECO:0000313" key="7">
    <source>
        <dbReference type="Proteomes" id="UP000467840"/>
    </source>
</evidence>
<dbReference type="CDD" id="cd03124">
    <property type="entry name" value="alpha_CA_prokaryotic_like"/>
    <property type="match status" value="1"/>
</dbReference>
<evidence type="ECO:0000256" key="3">
    <source>
        <dbReference type="ARBA" id="ARBA00006365"/>
    </source>
</evidence>
<evidence type="ECO:0000313" key="6">
    <source>
        <dbReference type="EMBL" id="KAF2308097.1"/>
    </source>
</evidence>
<evidence type="ECO:0000259" key="5">
    <source>
        <dbReference type="PROSITE" id="PS51144"/>
    </source>
</evidence>
<comment type="caution">
    <text evidence="6">The sequence shown here is derived from an EMBL/GenBank/DDBJ whole genome shotgun (WGS) entry which is preliminary data.</text>
</comment>
<evidence type="ECO:0000256" key="2">
    <source>
        <dbReference type="ARBA" id="ARBA00004470"/>
    </source>
</evidence>
<dbReference type="Proteomes" id="UP000467840">
    <property type="component" value="Chromosome 9"/>
</dbReference>
<dbReference type="SUPFAM" id="SSF51069">
    <property type="entry name" value="Carbonic anhydrase"/>
    <property type="match status" value="1"/>
</dbReference>
<dbReference type="InterPro" id="IPR041891">
    <property type="entry name" value="Alpha_CA_prokaryot-like"/>
</dbReference>
<dbReference type="Gene3D" id="3.10.200.10">
    <property type="entry name" value="Alpha carbonic anhydrase"/>
    <property type="match status" value="1"/>
</dbReference>
<dbReference type="GO" id="GO:0009570">
    <property type="term" value="C:chloroplast stroma"/>
    <property type="evidence" value="ECO:0007669"/>
    <property type="project" value="UniProtKB-SubCell"/>
</dbReference>
<dbReference type="AlphaFoldDB" id="A0A6A6M5J0"/>
<gene>
    <name evidence="6" type="ORF">GH714_035159</name>
</gene>
<proteinExistence type="inferred from homology"/>
<evidence type="ECO:0000256" key="1">
    <source>
        <dbReference type="ARBA" id="ARBA00002904"/>
    </source>
</evidence>
<dbReference type="PANTHER" id="PTHR18952:SF244">
    <property type="entry name" value="CARBONIC ANHYDRASE"/>
    <property type="match status" value="1"/>
</dbReference>
<comment type="catalytic activity">
    <reaction evidence="4">
        <text>hydrogencarbonate + H(+) = CO2 + H2O</text>
        <dbReference type="Rhea" id="RHEA:10748"/>
        <dbReference type="ChEBI" id="CHEBI:15377"/>
        <dbReference type="ChEBI" id="CHEBI:15378"/>
        <dbReference type="ChEBI" id="CHEBI:16526"/>
        <dbReference type="ChEBI" id="CHEBI:17544"/>
        <dbReference type="EC" id="4.2.1.1"/>
    </reaction>
</comment>
<dbReference type="InterPro" id="IPR001148">
    <property type="entry name" value="CA_dom"/>
</dbReference>
<dbReference type="GO" id="GO:0006730">
    <property type="term" value="P:one-carbon metabolic process"/>
    <property type="evidence" value="ECO:0007669"/>
    <property type="project" value="TreeGrafter"/>
</dbReference>